<evidence type="ECO:0000313" key="6">
    <source>
        <dbReference type="EMBL" id="TYL85655.1"/>
    </source>
</evidence>
<feature type="domain" description="IclR-ED" evidence="5">
    <location>
        <begin position="72"/>
        <end position="255"/>
    </location>
</feature>
<dbReference type="GO" id="GO:0003677">
    <property type="term" value="F:DNA binding"/>
    <property type="evidence" value="ECO:0007669"/>
    <property type="project" value="UniProtKB-KW"/>
</dbReference>
<dbReference type="EMBL" id="VSSS01000084">
    <property type="protein sequence ID" value="TYL85655.1"/>
    <property type="molecule type" value="Genomic_DNA"/>
</dbReference>
<dbReference type="SUPFAM" id="SSF46785">
    <property type="entry name" value="Winged helix' DNA-binding domain"/>
    <property type="match status" value="1"/>
</dbReference>
<evidence type="ECO:0000313" key="7">
    <source>
        <dbReference type="Proteomes" id="UP000324758"/>
    </source>
</evidence>
<dbReference type="Pfam" id="PF01614">
    <property type="entry name" value="IclR_C"/>
    <property type="match status" value="1"/>
</dbReference>
<keyword evidence="7" id="KW-1185">Reference proteome</keyword>
<protein>
    <submittedName>
        <fullName evidence="6">IclR family transcriptional regulator</fullName>
    </submittedName>
</protein>
<dbReference type="GO" id="GO:0045892">
    <property type="term" value="P:negative regulation of DNA-templated transcription"/>
    <property type="evidence" value="ECO:0007669"/>
    <property type="project" value="TreeGrafter"/>
</dbReference>
<dbReference type="InterPro" id="IPR036390">
    <property type="entry name" value="WH_DNA-bd_sf"/>
</dbReference>
<dbReference type="PANTHER" id="PTHR30136">
    <property type="entry name" value="HELIX-TURN-HELIX TRANSCRIPTIONAL REGULATOR, ICLR FAMILY"/>
    <property type="match status" value="1"/>
</dbReference>
<dbReference type="PROSITE" id="PS51078">
    <property type="entry name" value="ICLR_ED"/>
    <property type="match status" value="1"/>
</dbReference>
<accession>A0A5D3JY87</accession>
<dbReference type="PROSITE" id="PS51077">
    <property type="entry name" value="HTH_ICLR"/>
    <property type="match status" value="1"/>
</dbReference>
<reference evidence="6 7" key="1">
    <citation type="submission" date="2019-08" db="EMBL/GenBank/DDBJ databases">
        <title>Bradyrhizobium hipponensis sp. nov., a rhizobium isolated from a Lupinus angustifolius root nodule in Tunisia.</title>
        <authorList>
            <person name="Off K."/>
            <person name="Rejili M."/>
            <person name="Mars M."/>
            <person name="Brachmann A."/>
            <person name="Marin M."/>
        </authorList>
    </citation>
    <scope>NUCLEOTIDE SEQUENCE [LARGE SCALE GENOMIC DNA]</scope>
    <source>
        <strain evidence="6 7">CTAW71</strain>
    </source>
</reference>
<keyword evidence="1" id="KW-0805">Transcription regulation</keyword>
<dbReference type="Gene3D" id="1.10.10.10">
    <property type="entry name" value="Winged helix-like DNA-binding domain superfamily/Winged helix DNA-binding domain"/>
    <property type="match status" value="1"/>
</dbReference>
<dbReference type="SMART" id="SM00346">
    <property type="entry name" value="HTH_ICLR"/>
    <property type="match status" value="1"/>
</dbReference>
<dbReference type="RefSeq" id="WP_148778302.1">
    <property type="nucleotide sequence ID" value="NZ_VSSS01000084.1"/>
</dbReference>
<dbReference type="InterPro" id="IPR036388">
    <property type="entry name" value="WH-like_DNA-bd_sf"/>
</dbReference>
<feature type="domain" description="HTH iclR-type" evidence="4">
    <location>
        <begin position="9"/>
        <end position="71"/>
    </location>
</feature>
<evidence type="ECO:0000256" key="3">
    <source>
        <dbReference type="ARBA" id="ARBA00023163"/>
    </source>
</evidence>
<evidence type="ECO:0000259" key="5">
    <source>
        <dbReference type="PROSITE" id="PS51078"/>
    </source>
</evidence>
<evidence type="ECO:0000256" key="1">
    <source>
        <dbReference type="ARBA" id="ARBA00023015"/>
    </source>
</evidence>
<dbReference type="InterPro" id="IPR029016">
    <property type="entry name" value="GAF-like_dom_sf"/>
</dbReference>
<dbReference type="OrthoDB" id="9807558at2"/>
<sequence length="259" mass="27598">MSDSTQGAVKSADRVLDLLELLARAGREMAHNEIGEALQIPKSSLTQLLRNLIARGYVEVTPSGRGYRLGPTLLSLSQSAGQARDLMAQAEAFLADITREAGESSALNQLKGDEAEVVATVLGPARLVTHMRLGDLAPLYATSGGKAILAYMPSDFQKEYFGRVRFNAATPATLRSVSALRKQLSAIRETGFAYSHEEWTPGIIGIAVPVLDAGNAPVGAINVAVPAARFSPGVKAKAEAALKRVTDDLRRHLLPKRTA</sequence>
<dbReference type="Pfam" id="PF09339">
    <property type="entry name" value="HTH_IclR"/>
    <property type="match status" value="1"/>
</dbReference>
<dbReference type="Proteomes" id="UP000324758">
    <property type="component" value="Unassembled WGS sequence"/>
</dbReference>
<name>A0A5D3JY87_9BRAD</name>
<dbReference type="SUPFAM" id="SSF55781">
    <property type="entry name" value="GAF domain-like"/>
    <property type="match status" value="1"/>
</dbReference>
<dbReference type="FunFam" id="1.10.10.10:FF:000056">
    <property type="entry name" value="IclR family transcriptional regulator"/>
    <property type="match status" value="1"/>
</dbReference>
<evidence type="ECO:0000256" key="2">
    <source>
        <dbReference type="ARBA" id="ARBA00023125"/>
    </source>
</evidence>
<proteinExistence type="predicted"/>
<dbReference type="InterPro" id="IPR050707">
    <property type="entry name" value="HTH_MetabolicPath_Reg"/>
</dbReference>
<keyword evidence="3" id="KW-0804">Transcription</keyword>
<organism evidence="6 7">
    <name type="scientific">Bradyrhizobium rifense</name>
    <dbReference type="NCBI Taxonomy" id="515499"/>
    <lineage>
        <taxon>Bacteria</taxon>
        <taxon>Pseudomonadati</taxon>
        <taxon>Pseudomonadota</taxon>
        <taxon>Alphaproteobacteria</taxon>
        <taxon>Hyphomicrobiales</taxon>
        <taxon>Nitrobacteraceae</taxon>
        <taxon>Bradyrhizobium</taxon>
    </lineage>
</organism>
<dbReference type="InterPro" id="IPR014757">
    <property type="entry name" value="Tscrpt_reg_IclR_C"/>
</dbReference>
<evidence type="ECO:0000259" key="4">
    <source>
        <dbReference type="PROSITE" id="PS51077"/>
    </source>
</evidence>
<keyword evidence="2" id="KW-0238">DNA-binding</keyword>
<dbReference type="PANTHER" id="PTHR30136:SF35">
    <property type="entry name" value="HTH-TYPE TRANSCRIPTIONAL REGULATOR RV1719"/>
    <property type="match status" value="1"/>
</dbReference>
<dbReference type="GO" id="GO:0003700">
    <property type="term" value="F:DNA-binding transcription factor activity"/>
    <property type="evidence" value="ECO:0007669"/>
    <property type="project" value="TreeGrafter"/>
</dbReference>
<dbReference type="InterPro" id="IPR005471">
    <property type="entry name" value="Tscrpt_reg_IclR_N"/>
</dbReference>
<gene>
    <name evidence="6" type="ORF">FXB40_43135</name>
</gene>
<dbReference type="Gene3D" id="3.30.450.40">
    <property type="match status" value="1"/>
</dbReference>
<dbReference type="AlphaFoldDB" id="A0A5D3JY87"/>
<comment type="caution">
    <text evidence="6">The sequence shown here is derived from an EMBL/GenBank/DDBJ whole genome shotgun (WGS) entry which is preliminary data.</text>
</comment>